<protein>
    <submittedName>
        <fullName evidence="3">Prefoldin beta-like protein</fullName>
    </submittedName>
</protein>
<name>A0A9K3CT32_9EUKA</name>
<sequence length="115" mass="13239">MNQAELQSQWTKSQKAYESKTDAFRRLTAQEMENAMVEEELNLLDDDCKIYKSVGPALVPTSLDSAKDTVAQRLTYIRREKERCEKDIATAEASLRDMQIGIAKQQQQAQQQKKR</sequence>
<reference evidence="3 4" key="1">
    <citation type="journal article" date="2018" name="PLoS ONE">
        <title>The draft genome of Kipferlia bialata reveals reductive genome evolution in fornicate parasites.</title>
        <authorList>
            <person name="Tanifuji G."/>
            <person name="Takabayashi S."/>
            <person name="Kume K."/>
            <person name="Takagi M."/>
            <person name="Nakayama T."/>
            <person name="Kamikawa R."/>
            <person name="Inagaki Y."/>
            <person name="Hashimoto T."/>
        </authorList>
    </citation>
    <scope>NUCLEOTIDE SEQUENCE [LARGE SCALE GENOMIC DNA]</scope>
    <source>
        <strain evidence="3">NY0173</strain>
    </source>
</reference>
<comment type="similarity">
    <text evidence="1">Belongs to the prefoldin subunit beta family.</text>
</comment>
<dbReference type="InterPro" id="IPR002777">
    <property type="entry name" value="PFD_beta-like"/>
</dbReference>
<dbReference type="InterPro" id="IPR009053">
    <property type="entry name" value="Prefoldin"/>
</dbReference>
<dbReference type="Pfam" id="PF01920">
    <property type="entry name" value="Prefoldin_2"/>
    <property type="match status" value="1"/>
</dbReference>
<evidence type="ECO:0000256" key="2">
    <source>
        <dbReference type="ARBA" id="ARBA00023186"/>
    </source>
</evidence>
<dbReference type="EMBL" id="BDIP01000446">
    <property type="protein sequence ID" value="GIQ81625.1"/>
    <property type="molecule type" value="Genomic_DNA"/>
</dbReference>
<comment type="caution">
    <text evidence="3">The sequence shown here is derived from an EMBL/GenBank/DDBJ whole genome shotgun (WGS) entry which is preliminary data.</text>
</comment>
<dbReference type="Proteomes" id="UP000265618">
    <property type="component" value="Unassembled WGS sequence"/>
</dbReference>
<evidence type="ECO:0000313" key="3">
    <source>
        <dbReference type="EMBL" id="GIQ81625.1"/>
    </source>
</evidence>
<dbReference type="CDD" id="cd23161">
    <property type="entry name" value="Prefoldin_6"/>
    <property type="match status" value="1"/>
</dbReference>
<dbReference type="GO" id="GO:0005737">
    <property type="term" value="C:cytoplasm"/>
    <property type="evidence" value="ECO:0007669"/>
    <property type="project" value="TreeGrafter"/>
</dbReference>
<evidence type="ECO:0000313" key="4">
    <source>
        <dbReference type="Proteomes" id="UP000265618"/>
    </source>
</evidence>
<dbReference type="GO" id="GO:0051082">
    <property type="term" value="F:unfolded protein binding"/>
    <property type="evidence" value="ECO:0007669"/>
    <property type="project" value="InterPro"/>
</dbReference>
<gene>
    <name evidence="3" type="ORF">KIPB_002611</name>
</gene>
<dbReference type="OrthoDB" id="248120at2759"/>
<dbReference type="SUPFAM" id="SSF46579">
    <property type="entry name" value="Prefoldin"/>
    <property type="match status" value="1"/>
</dbReference>
<dbReference type="PANTHER" id="PTHR21431:SF0">
    <property type="entry name" value="PREFOLDIN SUBUNIT 6"/>
    <property type="match status" value="1"/>
</dbReference>
<accession>A0A9K3CT32</accession>
<dbReference type="PANTHER" id="PTHR21431">
    <property type="entry name" value="PREFOLDIN SUBUNIT 6"/>
    <property type="match status" value="1"/>
</dbReference>
<keyword evidence="4" id="KW-1185">Reference proteome</keyword>
<dbReference type="GO" id="GO:0051131">
    <property type="term" value="P:chaperone-mediated protein complex assembly"/>
    <property type="evidence" value="ECO:0007669"/>
    <property type="project" value="TreeGrafter"/>
</dbReference>
<keyword evidence="2" id="KW-0143">Chaperone</keyword>
<proteinExistence type="inferred from homology"/>
<dbReference type="GO" id="GO:0051087">
    <property type="term" value="F:protein-folding chaperone binding"/>
    <property type="evidence" value="ECO:0007669"/>
    <property type="project" value="TreeGrafter"/>
</dbReference>
<organism evidence="3 4">
    <name type="scientific">Kipferlia bialata</name>
    <dbReference type="NCBI Taxonomy" id="797122"/>
    <lineage>
        <taxon>Eukaryota</taxon>
        <taxon>Metamonada</taxon>
        <taxon>Carpediemonas-like organisms</taxon>
        <taxon>Kipferlia</taxon>
    </lineage>
</organism>
<dbReference type="GO" id="GO:0016272">
    <property type="term" value="C:prefoldin complex"/>
    <property type="evidence" value="ECO:0007669"/>
    <property type="project" value="InterPro"/>
</dbReference>
<evidence type="ECO:0000256" key="1">
    <source>
        <dbReference type="ARBA" id="ARBA00008045"/>
    </source>
</evidence>
<dbReference type="Gene3D" id="1.10.287.370">
    <property type="match status" value="1"/>
</dbReference>
<dbReference type="AlphaFoldDB" id="A0A9K3CT32"/>
<dbReference type="GO" id="GO:0006457">
    <property type="term" value="P:protein folding"/>
    <property type="evidence" value="ECO:0007669"/>
    <property type="project" value="InterPro"/>
</dbReference>